<gene>
    <name evidence="2" type="ORF">LOTGIDRAFT_138963</name>
</gene>
<dbReference type="Gene3D" id="2.60.40.2440">
    <property type="entry name" value="Carbohydrate binding type-21 domain"/>
    <property type="match status" value="1"/>
</dbReference>
<dbReference type="PROSITE" id="PS51159">
    <property type="entry name" value="CBM21"/>
    <property type="match status" value="1"/>
</dbReference>
<dbReference type="AlphaFoldDB" id="V4B861"/>
<name>V4B861_LOTGI</name>
<dbReference type="GeneID" id="20234129"/>
<reference evidence="2 3" key="1">
    <citation type="journal article" date="2013" name="Nature">
        <title>Insights into bilaterian evolution from three spiralian genomes.</title>
        <authorList>
            <person name="Simakov O."/>
            <person name="Marletaz F."/>
            <person name="Cho S.J."/>
            <person name="Edsinger-Gonzales E."/>
            <person name="Havlak P."/>
            <person name="Hellsten U."/>
            <person name="Kuo D.H."/>
            <person name="Larsson T."/>
            <person name="Lv J."/>
            <person name="Arendt D."/>
            <person name="Savage R."/>
            <person name="Osoegawa K."/>
            <person name="de Jong P."/>
            <person name="Grimwood J."/>
            <person name="Chapman J.A."/>
            <person name="Shapiro H."/>
            <person name="Aerts A."/>
            <person name="Otillar R.P."/>
            <person name="Terry A.Y."/>
            <person name="Boore J.L."/>
            <person name="Grigoriev I.V."/>
            <person name="Lindberg D.R."/>
            <person name="Seaver E.C."/>
            <person name="Weisblat D.A."/>
            <person name="Putnam N.H."/>
            <person name="Rokhsar D.S."/>
        </authorList>
    </citation>
    <scope>NUCLEOTIDE SEQUENCE [LARGE SCALE GENOMIC DNA]</scope>
</reference>
<dbReference type="Pfam" id="PF03370">
    <property type="entry name" value="CBM_21"/>
    <property type="match status" value="1"/>
</dbReference>
<dbReference type="EMBL" id="KB200347">
    <property type="protein sequence ID" value="ESP01872.1"/>
    <property type="molecule type" value="Genomic_DNA"/>
</dbReference>
<evidence type="ECO:0000313" key="3">
    <source>
        <dbReference type="Proteomes" id="UP000030746"/>
    </source>
</evidence>
<dbReference type="InterPro" id="IPR038175">
    <property type="entry name" value="CBM21_dom_sf"/>
</dbReference>
<dbReference type="InterPro" id="IPR005036">
    <property type="entry name" value="CBM21_dom"/>
</dbReference>
<dbReference type="Proteomes" id="UP000030746">
    <property type="component" value="Unassembled WGS sequence"/>
</dbReference>
<dbReference type="OMA" id="RYTLNQW"/>
<dbReference type="OrthoDB" id="8942186at2759"/>
<dbReference type="GO" id="GO:2001069">
    <property type="term" value="F:glycogen binding"/>
    <property type="evidence" value="ECO:0007669"/>
    <property type="project" value="TreeGrafter"/>
</dbReference>
<dbReference type="PANTHER" id="PTHR12307">
    <property type="entry name" value="PROTEIN PHOSPHATASE 1 REGULATORY SUBUNIT"/>
    <property type="match status" value="1"/>
</dbReference>
<keyword evidence="3" id="KW-1185">Reference proteome</keyword>
<dbReference type="RefSeq" id="XP_009047457.1">
    <property type="nucleotide sequence ID" value="XM_009049209.1"/>
</dbReference>
<dbReference type="CTD" id="20234129"/>
<dbReference type="GO" id="GO:0005979">
    <property type="term" value="P:regulation of glycogen biosynthetic process"/>
    <property type="evidence" value="ECO:0007669"/>
    <property type="project" value="TreeGrafter"/>
</dbReference>
<organism evidence="2 3">
    <name type="scientific">Lottia gigantea</name>
    <name type="common">Giant owl limpet</name>
    <dbReference type="NCBI Taxonomy" id="225164"/>
    <lineage>
        <taxon>Eukaryota</taxon>
        <taxon>Metazoa</taxon>
        <taxon>Spiralia</taxon>
        <taxon>Lophotrochozoa</taxon>
        <taxon>Mollusca</taxon>
        <taxon>Gastropoda</taxon>
        <taxon>Patellogastropoda</taxon>
        <taxon>Lottioidea</taxon>
        <taxon>Lottiidae</taxon>
        <taxon>Lottia</taxon>
    </lineage>
</organism>
<sequence length="259" mass="29059">MLPTSELKIQINDEPLAANKTGSRQSIYDILSDSPVYEESEFNFCKSELRKSSSLKTNKTPPGTPRRKKAVRFADAMGLDLEDVRHILNLEVPPKIPASAMKDLRVGIEDDRPNVGTRFLTPRFSQPGADGKFTQRVIAQKICLENAVITDMTITGVVRVANIGFHKAVRIRFSTNKWISFHDIAASYVINSCDGATDRFSFSIVAPMELGVGSTLEFAVSYTVNDKVYWDNNNGANYVFECFAKTIPMENDSYWMHFL</sequence>
<dbReference type="STRING" id="225164.V4B861"/>
<accession>V4B861</accession>
<dbReference type="GO" id="GO:0000164">
    <property type="term" value="C:protein phosphatase type 1 complex"/>
    <property type="evidence" value="ECO:0007669"/>
    <property type="project" value="TreeGrafter"/>
</dbReference>
<feature type="domain" description="CBM21" evidence="1">
    <location>
        <begin position="134"/>
        <end position="241"/>
    </location>
</feature>
<dbReference type="InterPro" id="IPR050782">
    <property type="entry name" value="PP1_regulatory_subunit_3"/>
</dbReference>
<protein>
    <recommendedName>
        <fullName evidence="1">CBM21 domain-containing protein</fullName>
    </recommendedName>
</protein>
<dbReference type="GO" id="GO:0008157">
    <property type="term" value="F:protein phosphatase 1 binding"/>
    <property type="evidence" value="ECO:0007669"/>
    <property type="project" value="TreeGrafter"/>
</dbReference>
<proteinExistence type="predicted"/>
<dbReference type="PANTHER" id="PTHR12307:SF53">
    <property type="entry name" value="PROTEIN PHOSPHATASE 1 REGULATORY SUBUNIT"/>
    <property type="match status" value="1"/>
</dbReference>
<evidence type="ECO:0000259" key="1">
    <source>
        <dbReference type="PROSITE" id="PS51159"/>
    </source>
</evidence>
<dbReference type="HOGENOM" id="CLU_040215_1_1_1"/>
<dbReference type="KEGG" id="lgi:LOTGIDRAFT_138963"/>
<evidence type="ECO:0000313" key="2">
    <source>
        <dbReference type="EMBL" id="ESP01872.1"/>
    </source>
</evidence>